<sequence>MECVTSITAGLTRRGCLARLHPNGYCAEPCKRCNTSLCNRHVYPTDRLRCYQCTGSDCIDVTAKPHLLLPCPVYWEGDPLLHQRCPPCPKHATAAVSTTNLRRHLFRTSASSATTTAVTAERTVTRESLPPMHPPTPVSQS</sequence>
<dbReference type="HOGENOM" id="CLU_1827309_0_0_1"/>
<dbReference type="PANTHER" id="PTHR21721">
    <property type="entry name" value="GH09876P-RELATED"/>
    <property type="match status" value="1"/>
</dbReference>
<keyword evidence="3" id="KW-1185">Reference proteome</keyword>
<dbReference type="EMBL" id="CH479190">
    <property type="protein sequence ID" value="EDW26035.1"/>
    <property type="molecule type" value="Genomic_DNA"/>
</dbReference>
<evidence type="ECO:0000256" key="1">
    <source>
        <dbReference type="SAM" id="MobiDB-lite"/>
    </source>
</evidence>
<organism evidence="3">
    <name type="scientific">Drosophila persimilis</name>
    <name type="common">Fruit fly</name>
    <dbReference type="NCBI Taxonomy" id="7234"/>
    <lineage>
        <taxon>Eukaryota</taxon>
        <taxon>Metazoa</taxon>
        <taxon>Ecdysozoa</taxon>
        <taxon>Arthropoda</taxon>
        <taxon>Hexapoda</taxon>
        <taxon>Insecta</taxon>
        <taxon>Pterygota</taxon>
        <taxon>Neoptera</taxon>
        <taxon>Endopterygota</taxon>
        <taxon>Diptera</taxon>
        <taxon>Brachycera</taxon>
        <taxon>Muscomorpha</taxon>
        <taxon>Ephydroidea</taxon>
        <taxon>Drosophilidae</taxon>
        <taxon>Drosophila</taxon>
        <taxon>Sophophora</taxon>
    </lineage>
</organism>
<protein>
    <submittedName>
        <fullName evidence="2">GL14461</fullName>
    </submittedName>
</protein>
<dbReference type="PhylomeDB" id="B4GU15"/>
<evidence type="ECO:0000313" key="3">
    <source>
        <dbReference type="Proteomes" id="UP000008744"/>
    </source>
</evidence>
<accession>B4GU15</accession>
<feature type="region of interest" description="Disordered" evidence="1">
    <location>
        <begin position="112"/>
        <end position="141"/>
    </location>
</feature>
<proteinExistence type="predicted"/>
<dbReference type="eggNOG" id="ENOG502T9V0">
    <property type="taxonomic scope" value="Eukaryota"/>
</dbReference>
<feature type="compositionally biased region" description="Pro residues" evidence="1">
    <location>
        <begin position="131"/>
        <end position="141"/>
    </location>
</feature>
<dbReference type="OrthoDB" id="7901576at2759"/>
<dbReference type="Proteomes" id="UP000008744">
    <property type="component" value="Unassembled WGS sequence"/>
</dbReference>
<dbReference type="AlphaFoldDB" id="B4GU15"/>
<name>B4GU15_DROPE</name>
<dbReference type="PANTHER" id="PTHR21721:SF27">
    <property type="entry name" value="GH09876P"/>
    <property type="match status" value="1"/>
</dbReference>
<gene>
    <name evidence="2" type="primary">Dper\GL14461</name>
    <name evidence="2" type="ORF">Dper_GL14461</name>
</gene>
<evidence type="ECO:0000313" key="2">
    <source>
        <dbReference type="EMBL" id="EDW26035.1"/>
    </source>
</evidence>
<reference evidence="2 3" key="1">
    <citation type="journal article" date="2007" name="Nature">
        <title>Evolution of genes and genomes on the Drosophila phylogeny.</title>
        <authorList>
            <consortium name="Drosophila 12 Genomes Consortium"/>
            <person name="Clark A.G."/>
            <person name="Eisen M.B."/>
            <person name="Smith D.R."/>
            <person name="Bergman C.M."/>
            <person name="Oliver B."/>
            <person name="Markow T.A."/>
            <person name="Kaufman T.C."/>
            <person name="Kellis M."/>
            <person name="Gelbart W."/>
            <person name="Iyer V.N."/>
            <person name="Pollard D.A."/>
            <person name="Sackton T.B."/>
            <person name="Larracuente A.M."/>
            <person name="Singh N.D."/>
            <person name="Abad J.P."/>
            <person name="Abt D.N."/>
            <person name="Adryan B."/>
            <person name="Aguade M."/>
            <person name="Akashi H."/>
            <person name="Anderson W.W."/>
            <person name="Aquadro C.F."/>
            <person name="Ardell D.H."/>
            <person name="Arguello R."/>
            <person name="Artieri C.G."/>
            <person name="Barbash D.A."/>
            <person name="Barker D."/>
            <person name="Barsanti P."/>
            <person name="Batterham P."/>
            <person name="Batzoglou S."/>
            <person name="Begun D."/>
            <person name="Bhutkar A."/>
            <person name="Blanco E."/>
            <person name="Bosak S.A."/>
            <person name="Bradley R.K."/>
            <person name="Brand A.D."/>
            <person name="Brent M.R."/>
            <person name="Brooks A.N."/>
            <person name="Brown R.H."/>
            <person name="Butlin R.K."/>
            <person name="Caggese C."/>
            <person name="Calvi B.R."/>
            <person name="Bernardo de Carvalho A."/>
            <person name="Caspi A."/>
            <person name="Castrezana S."/>
            <person name="Celniker S.E."/>
            <person name="Chang J.L."/>
            <person name="Chapple C."/>
            <person name="Chatterji S."/>
            <person name="Chinwalla A."/>
            <person name="Civetta A."/>
            <person name="Clifton S.W."/>
            <person name="Comeron J.M."/>
            <person name="Costello J.C."/>
            <person name="Coyne J.A."/>
            <person name="Daub J."/>
            <person name="David R.G."/>
            <person name="Delcher A.L."/>
            <person name="Delehaunty K."/>
            <person name="Do C.B."/>
            <person name="Ebling H."/>
            <person name="Edwards K."/>
            <person name="Eickbush T."/>
            <person name="Evans J.D."/>
            <person name="Filipski A."/>
            <person name="Findeiss S."/>
            <person name="Freyhult E."/>
            <person name="Fulton L."/>
            <person name="Fulton R."/>
            <person name="Garcia A.C."/>
            <person name="Gardiner A."/>
            <person name="Garfield D.A."/>
            <person name="Garvin B.E."/>
            <person name="Gibson G."/>
            <person name="Gilbert D."/>
            <person name="Gnerre S."/>
            <person name="Godfrey J."/>
            <person name="Good R."/>
            <person name="Gotea V."/>
            <person name="Gravely B."/>
            <person name="Greenberg A.J."/>
            <person name="Griffiths-Jones S."/>
            <person name="Gross S."/>
            <person name="Guigo R."/>
            <person name="Gustafson E.A."/>
            <person name="Haerty W."/>
            <person name="Hahn M.W."/>
            <person name="Halligan D.L."/>
            <person name="Halpern A.L."/>
            <person name="Halter G.M."/>
            <person name="Han M.V."/>
            <person name="Heger A."/>
            <person name="Hillier L."/>
            <person name="Hinrichs A.S."/>
            <person name="Holmes I."/>
            <person name="Hoskins R.A."/>
            <person name="Hubisz M.J."/>
            <person name="Hultmark D."/>
            <person name="Huntley M.A."/>
            <person name="Jaffe D.B."/>
            <person name="Jagadeeshan S."/>
            <person name="Jeck W.R."/>
            <person name="Johnson J."/>
            <person name="Jones C.D."/>
            <person name="Jordan W.C."/>
            <person name="Karpen G.H."/>
            <person name="Kataoka E."/>
            <person name="Keightley P.D."/>
            <person name="Kheradpour P."/>
            <person name="Kirkness E.F."/>
            <person name="Koerich L.B."/>
            <person name="Kristiansen K."/>
            <person name="Kudrna D."/>
            <person name="Kulathinal R.J."/>
            <person name="Kumar S."/>
            <person name="Kwok R."/>
            <person name="Lander E."/>
            <person name="Langley C.H."/>
            <person name="Lapoint R."/>
            <person name="Lazzaro B.P."/>
            <person name="Lee S.J."/>
            <person name="Levesque L."/>
            <person name="Li R."/>
            <person name="Lin C.F."/>
            <person name="Lin M.F."/>
            <person name="Lindblad-Toh K."/>
            <person name="Llopart A."/>
            <person name="Long M."/>
            <person name="Low L."/>
            <person name="Lozovsky E."/>
            <person name="Lu J."/>
            <person name="Luo M."/>
            <person name="Machado C.A."/>
            <person name="Makalowski W."/>
            <person name="Marzo M."/>
            <person name="Matsuda M."/>
            <person name="Matzkin L."/>
            <person name="McAllister B."/>
            <person name="McBride C.S."/>
            <person name="McKernan B."/>
            <person name="McKernan K."/>
            <person name="Mendez-Lago M."/>
            <person name="Minx P."/>
            <person name="Mollenhauer M.U."/>
            <person name="Montooth K."/>
            <person name="Mount S.M."/>
            <person name="Mu X."/>
            <person name="Myers E."/>
            <person name="Negre B."/>
            <person name="Newfeld S."/>
            <person name="Nielsen R."/>
            <person name="Noor M.A."/>
            <person name="O'Grady P."/>
            <person name="Pachter L."/>
            <person name="Papaceit M."/>
            <person name="Parisi M.J."/>
            <person name="Parisi M."/>
            <person name="Parts L."/>
            <person name="Pedersen J.S."/>
            <person name="Pesole G."/>
            <person name="Phillippy A.M."/>
            <person name="Ponting C.P."/>
            <person name="Pop M."/>
            <person name="Porcelli D."/>
            <person name="Powell J.R."/>
            <person name="Prohaska S."/>
            <person name="Pruitt K."/>
            <person name="Puig M."/>
            <person name="Quesneville H."/>
            <person name="Ram K.R."/>
            <person name="Rand D."/>
            <person name="Rasmussen M.D."/>
            <person name="Reed L.K."/>
            <person name="Reenan R."/>
            <person name="Reily A."/>
            <person name="Remington K.A."/>
            <person name="Rieger T.T."/>
            <person name="Ritchie M.G."/>
            <person name="Robin C."/>
            <person name="Rogers Y.H."/>
            <person name="Rohde C."/>
            <person name="Rozas J."/>
            <person name="Rubenfield M.J."/>
            <person name="Ruiz A."/>
            <person name="Russo S."/>
            <person name="Salzberg S.L."/>
            <person name="Sanchez-Gracia A."/>
            <person name="Saranga D.J."/>
            <person name="Sato H."/>
            <person name="Schaeffer S.W."/>
            <person name="Schatz M.C."/>
            <person name="Schlenke T."/>
            <person name="Schwartz R."/>
            <person name="Segarra C."/>
            <person name="Singh R.S."/>
            <person name="Sirot L."/>
            <person name="Sirota M."/>
            <person name="Sisneros N.B."/>
            <person name="Smith C.D."/>
            <person name="Smith T.F."/>
            <person name="Spieth J."/>
            <person name="Stage D.E."/>
            <person name="Stark A."/>
            <person name="Stephan W."/>
            <person name="Strausberg R.L."/>
            <person name="Strempel S."/>
            <person name="Sturgill D."/>
            <person name="Sutton G."/>
            <person name="Sutton G.G."/>
            <person name="Tao W."/>
            <person name="Teichmann S."/>
            <person name="Tobari Y.N."/>
            <person name="Tomimura Y."/>
            <person name="Tsolas J.M."/>
            <person name="Valente V.L."/>
            <person name="Venter E."/>
            <person name="Venter J.C."/>
            <person name="Vicario S."/>
            <person name="Vieira F.G."/>
            <person name="Vilella A.J."/>
            <person name="Villasante A."/>
            <person name="Walenz B."/>
            <person name="Wang J."/>
            <person name="Wasserman M."/>
            <person name="Watts T."/>
            <person name="Wilson D."/>
            <person name="Wilson R.K."/>
            <person name="Wing R.A."/>
            <person name="Wolfner M.F."/>
            <person name="Wong A."/>
            <person name="Wong G.K."/>
            <person name="Wu C.I."/>
            <person name="Wu G."/>
            <person name="Yamamoto D."/>
            <person name="Yang H.P."/>
            <person name="Yang S.P."/>
            <person name="Yorke J.A."/>
            <person name="Yoshida K."/>
            <person name="Zdobnov E."/>
            <person name="Zhang P."/>
            <person name="Zhang Y."/>
            <person name="Zimin A.V."/>
            <person name="Baldwin J."/>
            <person name="Abdouelleil A."/>
            <person name="Abdulkadir J."/>
            <person name="Abebe A."/>
            <person name="Abera B."/>
            <person name="Abreu J."/>
            <person name="Acer S.C."/>
            <person name="Aftuck L."/>
            <person name="Alexander A."/>
            <person name="An P."/>
            <person name="Anderson E."/>
            <person name="Anderson S."/>
            <person name="Arachi H."/>
            <person name="Azer M."/>
            <person name="Bachantsang P."/>
            <person name="Barry A."/>
            <person name="Bayul T."/>
            <person name="Berlin A."/>
            <person name="Bessette D."/>
            <person name="Bloom T."/>
            <person name="Blye J."/>
            <person name="Boguslavskiy L."/>
            <person name="Bonnet C."/>
            <person name="Boukhgalter B."/>
            <person name="Bourzgui I."/>
            <person name="Brown A."/>
            <person name="Cahill P."/>
            <person name="Channer S."/>
            <person name="Cheshatsang Y."/>
            <person name="Chuda L."/>
            <person name="Citroen M."/>
            <person name="Collymore A."/>
            <person name="Cooke P."/>
            <person name="Costello M."/>
            <person name="D'Aco K."/>
            <person name="Daza R."/>
            <person name="De Haan G."/>
            <person name="DeGray S."/>
            <person name="DeMaso C."/>
            <person name="Dhargay N."/>
            <person name="Dooley K."/>
            <person name="Dooley E."/>
            <person name="Doricent M."/>
            <person name="Dorje P."/>
            <person name="Dorjee K."/>
            <person name="Dupes A."/>
            <person name="Elong R."/>
            <person name="Falk J."/>
            <person name="Farina A."/>
            <person name="Faro S."/>
            <person name="Ferguson D."/>
            <person name="Fisher S."/>
            <person name="Foley C.D."/>
            <person name="Franke A."/>
            <person name="Friedrich D."/>
            <person name="Gadbois L."/>
            <person name="Gearin G."/>
            <person name="Gearin C.R."/>
            <person name="Giannoukos G."/>
            <person name="Goode T."/>
            <person name="Graham J."/>
            <person name="Grandbois E."/>
            <person name="Grewal S."/>
            <person name="Gyaltsen K."/>
            <person name="Hafez N."/>
            <person name="Hagos B."/>
            <person name="Hall J."/>
            <person name="Henson C."/>
            <person name="Hollinger A."/>
            <person name="Honan T."/>
            <person name="Huard M.D."/>
            <person name="Hughes L."/>
            <person name="Hurhula B."/>
            <person name="Husby M.E."/>
            <person name="Kamat A."/>
            <person name="Kanga B."/>
            <person name="Kashin S."/>
            <person name="Khazanovich D."/>
            <person name="Kisner P."/>
            <person name="Lance K."/>
            <person name="Lara M."/>
            <person name="Lee W."/>
            <person name="Lennon N."/>
            <person name="Letendre F."/>
            <person name="LeVine R."/>
            <person name="Lipovsky A."/>
            <person name="Liu X."/>
            <person name="Liu J."/>
            <person name="Liu S."/>
            <person name="Lokyitsang T."/>
            <person name="Lokyitsang Y."/>
            <person name="Lubonja R."/>
            <person name="Lui A."/>
            <person name="MacDonald P."/>
            <person name="Magnisalis V."/>
            <person name="Maru K."/>
            <person name="Matthews C."/>
            <person name="McCusker W."/>
            <person name="McDonough S."/>
            <person name="Mehta T."/>
            <person name="Meldrim J."/>
            <person name="Meneus L."/>
            <person name="Mihai O."/>
            <person name="Mihalev A."/>
            <person name="Mihova T."/>
            <person name="Mittelman R."/>
            <person name="Mlenga V."/>
            <person name="Montmayeur A."/>
            <person name="Mulrain L."/>
            <person name="Navidi A."/>
            <person name="Naylor J."/>
            <person name="Negash T."/>
            <person name="Nguyen T."/>
            <person name="Nguyen N."/>
            <person name="Nicol R."/>
            <person name="Norbu C."/>
            <person name="Norbu N."/>
            <person name="Novod N."/>
            <person name="O'Neill B."/>
            <person name="Osman S."/>
            <person name="Markiewicz E."/>
            <person name="Oyono O.L."/>
            <person name="Patti C."/>
            <person name="Phunkhang P."/>
            <person name="Pierre F."/>
            <person name="Priest M."/>
            <person name="Raghuraman S."/>
            <person name="Rege F."/>
            <person name="Reyes R."/>
            <person name="Rise C."/>
            <person name="Rogov P."/>
            <person name="Ross K."/>
            <person name="Ryan E."/>
            <person name="Settipalli S."/>
            <person name="Shea T."/>
            <person name="Sherpa N."/>
            <person name="Shi L."/>
            <person name="Shih D."/>
            <person name="Sparrow T."/>
            <person name="Spaulding J."/>
            <person name="Stalker J."/>
            <person name="Stange-Thomann N."/>
            <person name="Stavropoulos S."/>
            <person name="Stone C."/>
            <person name="Strader C."/>
            <person name="Tesfaye S."/>
            <person name="Thomson T."/>
            <person name="Thoulutsang Y."/>
            <person name="Thoulutsang D."/>
            <person name="Topham K."/>
            <person name="Topping I."/>
            <person name="Tsamla T."/>
            <person name="Vassiliev H."/>
            <person name="Vo A."/>
            <person name="Wangchuk T."/>
            <person name="Wangdi T."/>
            <person name="Weiand M."/>
            <person name="Wilkinson J."/>
            <person name="Wilson A."/>
            <person name="Yadav S."/>
            <person name="Young G."/>
            <person name="Yu Q."/>
            <person name="Zembek L."/>
            <person name="Zhong D."/>
            <person name="Zimmer A."/>
            <person name="Zwirko Z."/>
            <person name="Jaffe D.B."/>
            <person name="Alvarez P."/>
            <person name="Brockman W."/>
            <person name="Butler J."/>
            <person name="Chin C."/>
            <person name="Gnerre S."/>
            <person name="Grabherr M."/>
            <person name="Kleber M."/>
            <person name="Mauceli E."/>
            <person name="MacCallum I."/>
        </authorList>
    </citation>
    <scope>NUCLEOTIDE SEQUENCE [LARGE SCALE GENOMIC DNA]</scope>
    <source>
        <strain evidence="3">MSH-3 / Tucson 14011-0111.49</strain>
    </source>
</reference>
<feature type="compositionally biased region" description="Low complexity" evidence="1">
    <location>
        <begin position="112"/>
        <end position="122"/>
    </location>
</feature>